<accession>A0ABT7NLX2</accession>
<dbReference type="Gene3D" id="3.30.460.10">
    <property type="entry name" value="Beta Polymerase, domain 2"/>
    <property type="match status" value="1"/>
</dbReference>
<evidence type="ECO:0000313" key="2">
    <source>
        <dbReference type="Proteomes" id="UP001170954"/>
    </source>
</evidence>
<keyword evidence="2" id="KW-1185">Reference proteome</keyword>
<sequence>MEDNILQKVTSAFTALSCIEGIVLGGSRATASFNQDSDIDIGLYYIPHCLDYDELNSIAKSLDDQHRNHLIGKEGDWGQWVNFGGWLQIDGKAVDLIFRDLGRVENVIDQTNAGIFSNNYHLGHPHAYLSFMYRGELAASKIQYAKDHSFRDLKALAQQYPDNLQASVIQFYLFEADFSLMLAKKAISSGDRYYLNGHIFRMVSALNQVIFAKNKVYFLNEKKAIQRIDRFEFAPSNYEERIKEIFGRLYEQDSPSIGMLEVLLADVQNLISFY</sequence>
<name>A0ABT7NLX2_9SPHI</name>
<evidence type="ECO:0000313" key="1">
    <source>
        <dbReference type="EMBL" id="MDM1048140.1"/>
    </source>
</evidence>
<dbReference type="InterPro" id="IPR043519">
    <property type="entry name" value="NT_sf"/>
</dbReference>
<dbReference type="SUPFAM" id="SSF81301">
    <property type="entry name" value="Nucleotidyltransferase"/>
    <property type="match status" value="1"/>
</dbReference>
<proteinExistence type="predicted"/>
<dbReference type="EMBL" id="JACAGK010000017">
    <property type="protein sequence ID" value="MDM1048140.1"/>
    <property type="molecule type" value="Genomic_DNA"/>
</dbReference>
<organism evidence="1 2">
    <name type="scientific">Sphingobacterium hotanense</name>
    <dbReference type="NCBI Taxonomy" id="649196"/>
    <lineage>
        <taxon>Bacteria</taxon>
        <taxon>Pseudomonadati</taxon>
        <taxon>Bacteroidota</taxon>
        <taxon>Sphingobacteriia</taxon>
        <taxon>Sphingobacteriales</taxon>
        <taxon>Sphingobacteriaceae</taxon>
        <taxon>Sphingobacterium</taxon>
    </lineage>
</organism>
<dbReference type="Proteomes" id="UP001170954">
    <property type="component" value="Unassembled WGS sequence"/>
</dbReference>
<comment type="caution">
    <text evidence="1">The sequence shown here is derived from an EMBL/GenBank/DDBJ whole genome shotgun (WGS) entry which is preliminary data.</text>
</comment>
<dbReference type="RefSeq" id="WP_286651079.1">
    <property type="nucleotide sequence ID" value="NZ_JACAGK010000017.1"/>
</dbReference>
<reference evidence="1" key="2">
    <citation type="journal article" date="2022" name="Sci. Total Environ.">
        <title>Prevalence, transmission, and molecular epidemiology of tet(X)-positive bacteria among humans, animals, and environmental niches in China: An epidemiological, and genomic-based study.</title>
        <authorList>
            <person name="Dong N."/>
            <person name="Zeng Y."/>
            <person name="Cai C."/>
            <person name="Sun C."/>
            <person name="Lu J."/>
            <person name="Liu C."/>
            <person name="Zhou H."/>
            <person name="Sun Q."/>
            <person name="Shu L."/>
            <person name="Wang H."/>
            <person name="Wang Y."/>
            <person name="Wang S."/>
            <person name="Wu C."/>
            <person name="Chan E.W."/>
            <person name="Chen G."/>
            <person name="Shen Z."/>
            <person name="Chen S."/>
            <person name="Zhang R."/>
        </authorList>
    </citation>
    <scope>NUCLEOTIDE SEQUENCE</scope>
    <source>
        <strain evidence="1">R1692</strain>
    </source>
</reference>
<protein>
    <submittedName>
        <fullName evidence="1">Nucleotidyltransferase domain-containing protein</fullName>
    </submittedName>
</protein>
<gene>
    <name evidence="1" type="ORF">HX018_07825</name>
</gene>
<dbReference type="CDD" id="cd05403">
    <property type="entry name" value="NT_KNTase_like"/>
    <property type="match status" value="1"/>
</dbReference>
<reference evidence="1" key="1">
    <citation type="submission" date="2020-06" db="EMBL/GenBank/DDBJ databases">
        <authorList>
            <person name="Dong N."/>
        </authorList>
    </citation>
    <scope>NUCLEOTIDE SEQUENCE</scope>
    <source>
        <strain evidence="1">R1692</strain>
    </source>
</reference>